<gene>
    <name evidence="23" type="primary">GCNT3</name>
</gene>
<keyword evidence="8" id="KW-0472">Membrane</keyword>
<dbReference type="GO" id="GO:0003829">
    <property type="term" value="F:beta-1,3-galactosyl-O-glycosyl-glycoprotein beta-1,6-N-acetylglucosaminyltransferase activity"/>
    <property type="evidence" value="ECO:0007669"/>
    <property type="project" value="UniProtKB-EC"/>
</dbReference>
<dbReference type="EC" id="2.4.1.148" evidence="13"/>
<evidence type="ECO:0000256" key="20">
    <source>
        <dbReference type="ARBA" id="ARBA00049876"/>
    </source>
</evidence>
<keyword evidence="7" id="KW-1133">Transmembrane helix</keyword>
<evidence type="ECO:0000313" key="24">
    <source>
        <dbReference type="Proteomes" id="UP000008672"/>
    </source>
</evidence>
<evidence type="ECO:0000256" key="11">
    <source>
        <dbReference type="ARBA" id="ARBA00038150"/>
    </source>
</evidence>
<evidence type="ECO:0000256" key="17">
    <source>
        <dbReference type="ARBA" id="ARBA00047621"/>
    </source>
</evidence>
<evidence type="ECO:0000256" key="8">
    <source>
        <dbReference type="ARBA" id="ARBA00023136"/>
    </source>
</evidence>
<dbReference type="EC" id="2.4.1.150" evidence="12"/>
<dbReference type="eggNOG" id="KOG0799">
    <property type="taxonomic scope" value="Eukaryota"/>
</dbReference>
<evidence type="ECO:0000256" key="1">
    <source>
        <dbReference type="ARBA" id="ARBA00004323"/>
    </source>
</evidence>
<keyword evidence="10" id="KW-0325">Glycoprotein</keyword>
<comment type="catalytic activity">
    <reaction evidence="17">
        <text>a beta-D-Gal-(1-&gt;4)-beta-D-GlcNAc-(1-&gt;3)-beta-D-Gal-(1-&gt;4)-beta-D-GlcNAc derivative + UDP-N-acetyl-alpha-D-glucosamine = a beta-D-Gal-(1-&gt;4)-beta-D-GlcNAc-(1-&gt;3)-[beta-D-GlcNAc-(1-&gt;6)]-beta-D-Gal-(1-&gt;4)-N-acetyl-beta-D-GlcNAc derivative + UDP + H(+)</text>
        <dbReference type="Rhea" id="RHEA:54820"/>
        <dbReference type="ChEBI" id="CHEBI:15378"/>
        <dbReference type="ChEBI" id="CHEBI:57705"/>
        <dbReference type="ChEBI" id="CHEBI:58223"/>
        <dbReference type="ChEBI" id="CHEBI:138371"/>
        <dbReference type="ChEBI" id="CHEBI:138372"/>
        <dbReference type="EC" id="2.4.1.150"/>
    </reaction>
</comment>
<dbReference type="GO" id="GO:0047225">
    <property type="term" value="F:acetylgalactosaminyl-O-glycosyl-glycoprotein beta-1,6-N-acetylglucosaminyltransferase activity"/>
    <property type="evidence" value="ECO:0007669"/>
    <property type="project" value="UniProtKB-EC"/>
</dbReference>
<comment type="catalytic activity">
    <reaction evidence="20">
        <text>a 3-O-[N-acetyl-beta-D-glucosaminyl-(1-&gt;3)-N-acetyl-alpha-D-galactosaminyl]-L-threonyl-[protein] + UDP-N-acetyl-alpha-D-glucosamine = 3-O-[N-acetyl-beta-D-glucosaminyl-(1-&gt;3)-[N-acetyl-beta-D-glucosaminyl-(1-&gt;6)]-N-acetyl-alpha-D-galactosaminyl]-L-threonyl-[protein] + UDP + H(+)</text>
        <dbReference type="Rhea" id="RHEA:56192"/>
        <dbReference type="Rhea" id="RHEA-COMP:11692"/>
        <dbReference type="Rhea" id="RHEA-COMP:14413"/>
        <dbReference type="ChEBI" id="CHEBI:15378"/>
        <dbReference type="ChEBI" id="CHEBI:57705"/>
        <dbReference type="ChEBI" id="CHEBI:58223"/>
        <dbReference type="ChEBI" id="CHEBI:87080"/>
        <dbReference type="ChEBI" id="CHEBI:139580"/>
        <dbReference type="EC" id="2.4.1.148"/>
    </reaction>
</comment>
<keyword evidence="4" id="KW-0808">Transferase</keyword>
<sequence>FCMLVVMAFMNSQIELCDVNDFKEEAAHRISKSCLDRVYQSLHLSSDNTTDCTAIRKGDTEAIEQILLSNLANAKKRVPLSENDYLTMTEDCDSYKEKRKFIAFPLSNEEEQFPIAYSMVVHENIEIFERLLRAIYTPQNAYCVHVDQKAPELYQQAVKGIASCFENVFIASKLENVTYASWVRVQADLNCMEDLLRSKVQWKYLLNTCGADFPIKTNAEIVNSLKVLNGKNSLETEKTPEHKKLRWKYSHIVKENSVYRTQELKSPPPIRSPMFSGNAYFVVTREFVQHLFKDPEVQKLVEWAKDTYSPDEFLWATLQRMPGVPGSLPYDDKYQTSDMLAIARLVKWSYLEGDIAKGAPYPLCTGTHRRSTCVYGAGDLKWILQNHHLLANKFDPSVDDIAIQCLEDYLRYKSIYRDEV</sequence>
<comment type="function">
    <text evidence="22">Glycosyltransferase that can synthesize all known mucin beta 6 N-acetylglucosaminides. Mediates core 2 and core 4 O-glycan branching, 2 important steps in mucin-type biosynthesis. Also has I-branching enzyme activity by converting linear into branched poly-N-acetyllactosaminoglycans, leading to introduce the blood group I antigen during embryonic development.</text>
</comment>
<evidence type="ECO:0000256" key="5">
    <source>
        <dbReference type="ARBA" id="ARBA00022692"/>
    </source>
</evidence>
<name>H3BF61_LATCH</name>
<accession>H3BF61</accession>
<evidence type="ECO:0000256" key="9">
    <source>
        <dbReference type="ARBA" id="ARBA00023157"/>
    </source>
</evidence>
<evidence type="ECO:0000313" key="23">
    <source>
        <dbReference type="Ensembl" id="ENSLACP00000020532.1"/>
    </source>
</evidence>
<dbReference type="STRING" id="7897.ENSLACP00000020532"/>
<comment type="subcellular location">
    <subcellularLocation>
        <location evidence="1">Golgi apparatus membrane</location>
        <topology evidence="1">Single-pass type II membrane protein</topology>
    </subcellularLocation>
</comment>
<dbReference type="EC" id="2.4.1.102" evidence="14"/>
<evidence type="ECO:0000256" key="14">
    <source>
        <dbReference type="ARBA" id="ARBA00038948"/>
    </source>
</evidence>
<keyword evidence="24" id="KW-1185">Reference proteome</keyword>
<dbReference type="GO" id="GO:0000139">
    <property type="term" value="C:Golgi membrane"/>
    <property type="evidence" value="ECO:0007669"/>
    <property type="project" value="UniProtKB-SubCell"/>
</dbReference>
<evidence type="ECO:0000256" key="16">
    <source>
        <dbReference type="ARBA" id="ARBA00041719"/>
    </source>
</evidence>
<reference evidence="24" key="1">
    <citation type="submission" date="2011-08" db="EMBL/GenBank/DDBJ databases">
        <title>The draft genome of Latimeria chalumnae.</title>
        <authorList>
            <person name="Di Palma F."/>
            <person name="Alfoldi J."/>
            <person name="Johnson J."/>
            <person name="Berlin A."/>
            <person name="Gnerre S."/>
            <person name="Jaffe D."/>
            <person name="MacCallum I."/>
            <person name="Young S."/>
            <person name="Walker B.J."/>
            <person name="Lander E."/>
            <person name="Lindblad-Toh K."/>
        </authorList>
    </citation>
    <scope>NUCLEOTIDE SEQUENCE [LARGE SCALE GENOMIC DNA]</scope>
    <source>
        <strain evidence="24">Wild caught</strain>
    </source>
</reference>
<comment type="catalytic activity">
    <reaction evidence="19">
        <text>a 3-O-[beta-D-galactosyl-(1-&gt;3)-N-acetyl-alpha-D-galactosaminyl]-L-threonyl-[protein] + UDP-N-acetyl-alpha-D-glucosamine = a 3-O-{beta-D-galactosyl-(1-&gt;3)-[N-acetyl-beta-D-glucosaminyl-(1-&gt;6)]-N-acetyl-alpha-D-galactosaminyl}-L-threonyl-[protein] + UDP + H(+)</text>
        <dbReference type="Rhea" id="RHEA:56216"/>
        <dbReference type="Rhea" id="RHEA-COMP:13923"/>
        <dbReference type="Rhea" id="RHEA-COMP:14420"/>
        <dbReference type="ChEBI" id="CHEBI:15378"/>
        <dbReference type="ChEBI" id="CHEBI:57705"/>
        <dbReference type="ChEBI" id="CHEBI:58223"/>
        <dbReference type="ChEBI" id="CHEBI:137950"/>
        <dbReference type="ChEBI" id="CHEBI:139607"/>
        <dbReference type="EC" id="2.4.1.102"/>
    </reaction>
</comment>
<dbReference type="EMBL" id="AFYH01009670">
    <property type="status" value="NOT_ANNOTATED_CDS"/>
    <property type="molecule type" value="Genomic_DNA"/>
</dbReference>
<keyword evidence="6" id="KW-0735">Signal-anchor</keyword>
<evidence type="ECO:0000256" key="13">
    <source>
        <dbReference type="ARBA" id="ARBA00038912"/>
    </source>
</evidence>
<dbReference type="InParanoid" id="H3BF61"/>
<evidence type="ECO:0000256" key="7">
    <source>
        <dbReference type="ARBA" id="ARBA00022989"/>
    </source>
</evidence>
<organism evidence="23 24">
    <name type="scientific">Latimeria chalumnae</name>
    <name type="common">Coelacanth</name>
    <dbReference type="NCBI Taxonomy" id="7897"/>
    <lineage>
        <taxon>Eukaryota</taxon>
        <taxon>Metazoa</taxon>
        <taxon>Chordata</taxon>
        <taxon>Craniata</taxon>
        <taxon>Vertebrata</taxon>
        <taxon>Euteleostomi</taxon>
        <taxon>Coelacanthiformes</taxon>
        <taxon>Coelacanthidae</taxon>
        <taxon>Latimeria</taxon>
    </lineage>
</organism>
<dbReference type="GO" id="GO:0008109">
    <property type="term" value="F:N-acetyllactosaminide beta-1,6-N-acetylglucosaminyltransferase activity"/>
    <property type="evidence" value="ECO:0007669"/>
    <property type="project" value="UniProtKB-EC"/>
</dbReference>
<comment type="pathway">
    <text evidence="2">Protein modification; protein glycosylation.</text>
</comment>
<dbReference type="Proteomes" id="UP000008672">
    <property type="component" value="Unassembled WGS sequence"/>
</dbReference>
<dbReference type="Ensembl" id="ENSLACT00000020672.1">
    <property type="protein sequence ID" value="ENSLACP00000020532.1"/>
    <property type="gene ID" value="ENSLACG00000018044.1"/>
</dbReference>
<evidence type="ECO:0000256" key="12">
    <source>
        <dbReference type="ARBA" id="ARBA00038907"/>
    </source>
</evidence>
<evidence type="ECO:0000256" key="2">
    <source>
        <dbReference type="ARBA" id="ARBA00004922"/>
    </source>
</evidence>
<evidence type="ECO:0000256" key="4">
    <source>
        <dbReference type="ARBA" id="ARBA00022679"/>
    </source>
</evidence>
<evidence type="ECO:0000256" key="21">
    <source>
        <dbReference type="ARBA" id="ARBA00049911"/>
    </source>
</evidence>
<comment type="catalytic activity">
    <reaction evidence="21">
        <text>a 3-O-[beta-D-galactosyl-(1-&gt;3)-N-acetyl-alpha-D-galactosaminyl]-L-seryl-[protein] + UDP-N-acetyl-alpha-D-glucosamine = 3-O-{beta-D-galactosyl-(1-&gt;3)-[N-acetyl-beta-D-glucosaminyl-(1-&gt;6)]-N-acetyl-alpha-D-galactosaminyl}-L-seryl-[protein] + UDP + H(+)</text>
        <dbReference type="Rhea" id="RHEA:56212"/>
        <dbReference type="Rhea" id="RHEA-COMP:13922"/>
        <dbReference type="Rhea" id="RHEA-COMP:14419"/>
        <dbReference type="ChEBI" id="CHEBI:15378"/>
        <dbReference type="ChEBI" id="CHEBI:57705"/>
        <dbReference type="ChEBI" id="CHEBI:58223"/>
        <dbReference type="ChEBI" id="CHEBI:137949"/>
        <dbReference type="ChEBI" id="CHEBI:139605"/>
        <dbReference type="EC" id="2.4.1.102"/>
    </reaction>
</comment>
<dbReference type="InterPro" id="IPR003406">
    <property type="entry name" value="Glyco_trans_14"/>
</dbReference>
<protein>
    <recommendedName>
        <fullName evidence="15">Beta-1,3-galactosyl-O-glycosyl-glycoprotein beta-1,6-N-acetylglucosaminyltransferase 3</fullName>
        <ecNumber evidence="14">2.4.1.102</ecNumber>
        <ecNumber evidence="13">2.4.1.148</ecNumber>
        <ecNumber evidence="12">2.4.1.150</ecNumber>
    </recommendedName>
    <alternativeName>
        <fullName evidence="16">C2GnT-mucin type</fullName>
    </alternativeName>
</protein>
<keyword evidence="3" id="KW-0328">Glycosyltransferase</keyword>
<evidence type="ECO:0000256" key="22">
    <source>
        <dbReference type="ARBA" id="ARBA00055416"/>
    </source>
</evidence>
<evidence type="ECO:0000256" key="3">
    <source>
        <dbReference type="ARBA" id="ARBA00022676"/>
    </source>
</evidence>
<evidence type="ECO:0000256" key="18">
    <source>
        <dbReference type="ARBA" id="ARBA00048927"/>
    </source>
</evidence>
<evidence type="ECO:0000256" key="15">
    <source>
        <dbReference type="ARBA" id="ARBA00039292"/>
    </source>
</evidence>
<comment type="similarity">
    <text evidence="11">Belongs to the glycosyltransferase 14 family.</text>
</comment>
<dbReference type="Pfam" id="PF02485">
    <property type="entry name" value="Branch"/>
    <property type="match status" value="1"/>
</dbReference>
<dbReference type="GeneTree" id="ENSGT00940000159331"/>
<keyword evidence="9" id="KW-1015">Disulfide bond</keyword>
<reference evidence="23" key="3">
    <citation type="submission" date="2025-09" db="UniProtKB">
        <authorList>
            <consortium name="Ensembl"/>
        </authorList>
    </citation>
    <scope>IDENTIFICATION</scope>
</reference>
<reference evidence="23" key="2">
    <citation type="submission" date="2025-08" db="UniProtKB">
        <authorList>
            <consortium name="Ensembl"/>
        </authorList>
    </citation>
    <scope>IDENTIFICATION</scope>
</reference>
<evidence type="ECO:0000256" key="10">
    <source>
        <dbReference type="ARBA" id="ARBA00023180"/>
    </source>
</evidence>
<proteinExistence type="inferred from homology"/>
<dbReference type="OMA" id="NMTRDCE"/>
<evidence type="ECO:0000256" key="19">
    <source>
        <dbReference type="ARBA" id="ARBA00049870"/>
    </source>
</evidence>
<dbReference type="FunCoup" id="H3BF61">
    <property type="interactions" value="135"/>
</dbReference>
<dbReference type="AlphaFoldDB" id="H3BF61"/>
<comment type="catalytic activity">
    <reaction evidence="18">
        <text>3-O-[N-acetyl-beta-D-glucosaminyl-(1-&gt;3)-N-acetyl-alpha-D-galactosaminyl]-L-seryl-[protein] + UDP-N-acetyl-alpha-D-glucosamine = 3-O-[N-acetyl-beta-D-glucosaminyl-(1-&gt;3)-[N-acetyl-beta-D-glucosaminyl-(1-&gt;6)]-N-acetyl-alpha-D-galactosaminyl]-L-seryl-[protein] + UDP + H(+)</text>
        <dbReference type="Rhea" id="RHEA:56188"/>
        <dbReference type="Rhea" id="RHEA-COMP:11691"/>
        <dbReference type="Rhea" id="RHEA-COMP:14412"/>
        <dbReference type="ChEBI" id="CHEBI:15378"/>
        <dbReference type="ChEBI" id="CHEBI:57705"/>
        <dbReference type="ChEBI" id="CHEBI:58223"/>
        <dbReference type="ChEBI" id="CHEBI:87079"/>
        <dbReference type="ChEBI" id="CHEBI:139581"/>
        <dbReference type="EC" id="2.4.1.148"/>
    </reaction>
</comment>
<dbReference type="HOGENOM" id="CLU_032341_1_2_1"/>
<dbReference type="PANTHER" id="PTHR19297:SF81">
    <property type="entry name" value="BETA-1,3-GALACTOSYL-O-GLYCOSYL-GLYCOPROTEIN BETA-1,6-N-ACETYLGLUCOSAMINYLTRANSFERASE 3"/>
    <property type="match status" value="1"/>
</dbReference>
<keyword evidence="5" id="KW-0812">Transmembrane</keyword>
<dbReference type="PANTHER" id="PTHR19297">
    <property type="entry name" value="GLYCOSYLTRANSFERASE 14 FAMILY MEMBER"/>
    <property type="match status" value="1"/>
</dbReference>
<evidence type="ECO:0000256" key="6">
    <source>
        <dbReference type="ARBA" id="ARBA00022968"/>
    </source>
</evidence>